<comment type="caution">
    <text evidence="1">The sequence shown here is derived from an EMBL/GenBank/DDBJ whole genome shotgun (WGS) entry which is preliminary data.</text>
</comment>
<evidence type="ECO:0008006" key="3">
    <source>
        <dbReference type="Google" id="ProtNLM"/>
    </source>
</evidence>
<sequence>MSTQAQKLDLIQWVASLDDPQLIQQLTLFKKKSQSTLPTPKRVFGSGKNVFLAVTDNFNDPIEAFKDYMP</sequence>
<keyword evidence="2" id="KW-1185">Reference proteome</keyword>
<organism evidence="1 2">
    <name type="scientific">Spirosoma telluris</name>
    <dbReference type="NCBI Taxonomy" id="2183553"/>
    <lineage>
        <taxon>Bacteria</taxon>
        <taxon>Pseudomonadati</taxon>
        <taxon>Bacteroidota</taxon>
        <taxon>Cytophagia</taxon>
        <taxon>Cytophagales</taxon>
        <taxon>Cytophagaceae</taxon>
        <taxon>Spirosoma</taxon>
    </lineage>
</organism>
<dbReference type="Proteomes" id="UP000249016">
    <property type="component" value="Unassembled WGS sequence"/>
</dbReference>
<accession>A0A327NRU4</accession>
<proteinExistence type="predicted"/>
<dbReference type="AlphaFoldDB" id="A0A327NRU4"/>
<name>A0A327NRU4_9BACT</name>
<evidence type="ECO:0000313" key="2">
    <source>
        <dbReference type="Proteomes" id="UP000249016"/>
    </source>
</evidence>
<protein>
    <recommendedName>
        <fullName evidence="3">DUF2281 domain-containing protein</fullName>
    </recommendedName>
</protein>
<reference evidence="1 2" key="1">
    <citation type="submission" date="2018-06" db="EMBL/GenBank/DDBJ databases">
        <title>Spirosoma sp. HMF3257 Genome sequencing and assembly.</title>
        <authorList>
            <person name="Kang H."/>
            <person name="Cha I."/>
            <person name="Kim H."/>
            <person name="Kang J."/>
            <person name="Joh K."/>
        </authorList>
    </citation>
    <scope>NUCLEOTIDE SEQUENCE [LARGE SCALE GENOMIC DNA]</scope>
    <source>
        <strain evidence="1 2">HMF3257</strain>
    </source>
</reference>
<dbReference type="EMBL" id="QLII01000001">
    <property type="protein sequence ID" value="RAI77373.1"/>
    <property type="molecule type" value="Genomic_DNA"/>
</dbReference>
<evidence type="ECO:0000313" key="1">
    <source>
        <dbReference type="EMBL" id="RAI77373.1"/>
    </source>
</evidence>
<gene>
    <name evidence="1" type="ORF">HMF3257_30190</name>
</gene>